<dbReference type="EMBL" id="BARW01011884">
    <property type="protein sequence ID" value="GAI77855.1"/>
    <property type="molecule type" value="Genomic_DNA"/>
</dbReference>
<accession>X1SR74</accession>
<sequence>MEKSLNDLTAGKISGTWTAVHKKVSSGFQNGLLLANVPEVNLPEGYHNGFKDPISGTVKSSFIVYNGYLLFGPVQLNPVSHVLEIVHEDALA</sequence>
<reference evidence="1" key="1">
    <citation type="journal article" date="2014" name="Front. Microbiol.">
        <title>High frequency of phylogenetically diverse reductive dehalogenase-homologous genes in deep subseafloor sedimentary metagenomes.</title>
        <authorList>
            <person name="Kawai M."/>
            <person name="Futagami T."/>
            <person name="Toyoda A."/>
            <person name="Takaki Y."/>
            <person name="Nishi S."/>
            <person name="Hori S."/>
            <person name="Arai W."/>
            <person name="Tsubouchi T."/>
            <person name="Morono Y."/>
            <person name="Uchiyama I."/>
            <person name="Ito T."/>
            <person name="Fujiyama A."/>
            <person name="Inagaki F."/>
            <person name="Takami H."/>
        </authorList>
    </citation>
    <scope>NUCLEOTIDE SEQUENCE</scope>
    <source>
        <strain evidence="1">Expedition CK06-06</strain>
    </source>
</reference>
<organism evidence="1">
    <name type="scientific">marine sediment metagenome</name>
    <dbReference type="NCBI Taxonomy" id="412755"/>
    <lineage>
        <taxon>unclassified sequences</taxon>
        <taxon>metagenomes</taxon>
        <taxon>ecological metagenomes</taxon>
    </lineage>
</organism>
<gene>
    <name evidence="1" type="ORF">S12H4_22689</name>
</gene>
<protein>
    <submittedName>
        <fullName evidence="1">Uncharacterized protein</fullName>
    </submittedName>
</protein>
<comment type="caution">
    <text evidence="1">The sequence shown here is derived from an EMBL/GenBank/DDBJ whole genome shotgun (WGS) entry which is preliminary data.</text>
</comment>
<proteinExistence type="predicted"/>
<evidence type="ECO:0000313" key="1">
    <source>
        <dbReference type="EMBL" id="GAI77855.1"/>
    </source>
</evidence>
<feature type="non-terminal residue" evidence="1">
    <location>
        <position position="92"/>
    </location>
</feature>
<dbReference type="AlphaFoldDB" id="X1SR74"/>
<name>X1SR74_9ZZZZ</name>